<evidence type="ECO:0008006" key="4">
    <source>
        <dbReference type="Google" id="ProtNLM"/>
    </source>
</evidence>
<name>A0AAD3D7R9_9STRA</name>
<dbReference type="EMBL" id="BLLK01000062">
    <property type="protein sequence ID" value="GFH59394.1"/>
    <property type="molecule type" value="Genomic_DNA"/>
</dbReference>
<evidence type="ECO:0000313" key="3">
    <source>
        <dbReference type="Proteomes" id="UP001054902"/>
    </source>
</evidence>
<feature type="chain" id="PRO_5041974751" description="Superoxide dismutase copper/zinc binding domain-containing protein" evidence="1">
    <location>
        <begin position="28"/>
        <end position="223"/>
    </location>
</feature>
<keyword evidence="1" id="KW-0732">Signal</keyword>
<evidence type="ECO:0000256" key="1">
    <source>
        <dbReference type="SAM" id="SignalP"/>
    </source>
</evidence>
<dbReference type="Proteomes" id="UP001054902">
    <property type="component" value="Unassembled WGS sequence"/>
</dbReference>
<reference evidence="2 3" key="1">
    <citation type="journal article" date="2021" name="Sci. Rep.">
        <title>The genome of the diatom Chaetoceros tenuissimus carries an ancient integrated fragment of an extant virus.</title>
        <authorList>
            <person name="Hongo Y."/>
            <person name="Kimura K."/>
            <person name="Takaki Y."/>
            <person name="Yoshida Y."/>
            <person name="Baba S."/>
            <person name="Kobayashi G."/>
            <person name="Nagasaki K."/>
            <person name="Hano T."/>
            <person name="Tomaru Y."/>
        </authorList>
    </citation>
    <scope>NUCLEOTIDE SEQUENCE [LARGE SCALE GENOMIC DNA]</scope>
    <source>
        <strain evidence="2 3">NIES-3715</strain>
    </source>
</reference>
<organism evidence="2 3">
    <name type="scientific">Chaetoceros tenuissimus</name>
    <dbReference type="NCBI Taxonomy" id="426638"/>
    <lineage>
        <taxon>Eukaryota</taxon>
        <taxon>Sar</taxon>
        <taxon>Stramenopiles</taxon>
        <taxon>Ochrophyta</taxon>
        <taxon>Bacillariophyta</taxon>
        <taxon>Coscinodiscophyceae</taxon>
        <taxon>Chaetocerotophycidae</taxon>
        <taxon>Chaetocerotales</taxon>
        <taxon>Chaetocerotaceae</taxon>
        <taxon>Chaetoceros</taxon>
    </lineage>
</organism>
<dbReference type="AlphaFoldDB" id="A0AAD3D7R9"/>
<dbReference type="PROSITE" id="PS51257">
    <property type="entry name" value="PROKAR_LIPOPROTEIN"/>
    <property type="match status" value="1"/>
</dbReference>
<gene>
    <name evidence="2" type="ORF">CTEN210_15870</name>
</gene>
<proteinExistence type="predicted"/>
<evidence type="ECO:0000313" key="2">
    <source>
        <dbReference type="EMBL" id="GFH59394.1"/>
    </source>
</evidence>
<sequence>MRRVRSTTNNLICIIIFVSCTVSSTFADGHEEPRTQNEEHRALQQIIRPESRGFHHVDKEMLSSDLQPLVGRSKWPKSIVEDYTNVEAKVTLFFNYGQFPDQMDIKYYIENGPKNCKKCLIAIHDSESCNLPSIRSKRFYRRTSTVRKNPFSRRNGSVIETNDEGKGDATILDFSNGFGIDDNLDKIVVIYDGHRINPRNPKKRAQIVACGILKKVSPAAEQG</sequence>
<protein>
    <recommendedName>
        <fullName evidence="4">Superoxide dismutase copper/zinc binding domain-containing protein</fullName>
    </recommendedName>
</protein>
<accession>A0AAD3D7R9</accession>
<feature type="signal peptide" evidence="1">
    <location>
        <begin position="1"/>
        <end position="27"/>
    </location>
</feature>
<comment type="caution">
    <text evidence="2">The sequence shown here is derived from an EMBL/GenBank/DDBJ whole genome shotgun (WGS) entry which is preliminary data.</text>
</comment>
<keyword evidence="3" id="KW-1185">Reference proteome</keyword>